<dbReference type="GO" id="GO:0015280">
    <property type="term" value="F:ligand-gated sodium channel activity"/>
    <property type="evidence" value="ECO:0007669"/>
    <property type="project" value="TreeGrafter"/>
</dbReference>
<evidence type="ECO:0000256" key="12">
    <source>
        <dbReference type="SAM" id="Phobius"/>
    </source>
</evidence>
<keyword evidence="2 11" id="KW-0813">Transport</keyword>
<evidence type="ECO:0000256" key="4">
    <source>
        <dbReference type="ARBA" id="ARBA00022692"/>
    </source>
</evidence>
<keyword evidence="8 12" id="KW-0472">Membrane</keyword>
<keyword evidence="3 11" id="KW-0894">Sodium channel</keyword>
<dbReference type="Proteomes" id="UP000265080">
    <property type="component" value="Chromosome 12"/>
</dbReference>
<organism evidence="13 14">
    <name type="scientific">Amphiprion percula</name>
    <name type="common">Orange clownfish</name>
    <name type="synonym">Lutjanus percula</name>
    <dbReference type="NCBI Taxonomy" id="161767"/>
    <lineage>
        <taxon>Eukaryota</taxon>
        <taxon>Metazoa</taxon>
        <taxon>Chordata</taxon>
        <taxon>Craniata</taxon>
        <taxon>Vertebrata</taxon>
        <taxon>Euteleostomi</taxon>
        <taxon>Actinopterygii</taxon>
        <taxon>Neopterygii</taxon>
        <taxon>Teleostei</taxon>
        <taxon>Neoteleostei</taxon>
        <taxon>Acanthomorphata</taxon>
        <taxon>Ovalentaria</taxon>
        <taxon>Pomacentridae</taxon>
        <taxon>Amphiprion</taxon>
    </lineage>
</organism>
<dbReference type="AlphaFoldDB" id="A0A3P8SWF3"/>
<sequence>MDLKEESLQQFARKTSLHGLVHVVNKGCSGIHRCLWTFAFIGCLSLFVYHSISGIVYYFQYHHITKLEEKVVSEKTVPAFTFCNINPLRKSALTACDIEHLREIWHIPAEHIEDITSTLYEMNRESFKYLNGTKAELPFCGQFDWKKLYDRSAHRLWDMNGTPPEICATLVFSLLRIESAIKNEIAHTHMKYCKNERFESL</sequence>
<evidence type="ECO:0000313" key="14">
    <source>
        <dbReference type="Proteomes" id="UP000265080"/>
    </source>
</evidence>
<dbReference type="InterPro" id="IPR001873">
    <property type="entry name" value="ENaC"/>
</dbReference>
<reference evidence="13 14" key="1">
    <citation type="submission" date="2018-03" db="EMBL/GenBank/DDBJ databases">
        <title>Finding Nemo's genes: A chromosome-scale reference assembly of the genome of the orange clownfish Amphiprion percula.</title>
        <authorList>
            <person name="Lehmann R."/>
        </authorList>
    </citation>
    <scope>NUCLEOTIDE SEQUENCE</scope>
</reference>
<name>A0A3P8SWF3_AMPPE</name>
<keyword evidence="7 11" id="KW-0406">Ion transport</keyword>
<dbReference type="GeneTree" id="ENSGT00940000158414"/>
<keyword evidence="4 11" id="KW-0812">Transmembrane</keyword>
<dbReference type="PANTHER" id="PTHR11690:SF222">
    <property type="entry name" value="AMILORIDE-SENSITIVE SODIUM CHANNEL SUBUNIT GAMMA"/>
    <property type="match status" value="1"/>
</dbReference>
<keyword evidence="10 11" id="KW-0407">Ion channel</keyword>
<keyword evidence="5 12" id="KW-1133">Transmembrane helix</keyword>
<evidence type="ECO:0000256" key="8">
    <source>
        <dbReference type="ARBA" id="ARBA00023136"/>
    </source>
</evidence>
<evidence type="ECO:0000256" key="7">
    <source>
        <dbReference type="ARBA" id="ARBA00023065"/>
    </source>
</evidence>
<evidence type="ECO:0000256" key="9">
    <source>
        <dbReference type="ARBA" id="ARBA00023201"/>
    </source>
</evidence>
<evidence type="ECO:0000256" key="2">
    <source>
        <dbReference type="ARBA" id="ARBA00022448"/>
    </source>
</evidence>
<keyword evidence="9 11" id="KW-0739">Sodium transport</keyword>
<protein>
    <submittedName>
        <fullName evidence="13">Uncharacterized protein</fullName>
    </submittedName>
</protein>
<comment type="similarity">
    <text evidence="11">Belongs to the amiloride-sensitive sodium channel (TC 1.A.6) family.</text>
</comment>
<reference evidence="13" key="2">
    <citation type="submission" date="2025-08" db="UniProtKB">
        <authorList>
            <consortium name="Ensembl"/>
        </authorList>
    </citation>
    <scope>IDENTIFICATION</scope>
</reference>
<keyword evidence="14" id="KW-1185">Reference proteome</keyword>
<evidence type="ECO:0000256" key="5">
    <source>
        <dbReference type="ARBA" id="ARBA00022989"/>
    </source>
</evidence>
<dbReference type="GO" id="GO:0005886">
    <property type="term" value="C:plasma membrane"/>
    <property type="evidence" value="ECO:0007669"/>
    <property type="project" value="TreeGrafter"/>
</dbReference>
<dbReference type="STRING" id="161767.ENSAPEP00000016528"/>
<dbReference type="PANTHER" id="PTHR11690">
    <property type="entry name" value="AMILORIDE-SENSITIVE SODIUM CHANNEL-RELATED"/>
    <property type="match status" value="1"/>
</dbReference>
<comment type="subcellular location">
    <subcellularLocation>
        <location evidence="1">Membrane</location>
        <topology evidence="1">Multi-pass membrane protein</topology>
    </subcellularLocation>
</comment>
<evidence type="ECO:0000256" key="11">
    <source>
        <dbReference type="RuleBase" id="RU000679"/>
    </source>
</evidence>
<evidence type="ECO:0000256" key="1">
    <source>
        <dbReference type="ARBA" id="ARBA00004141"/>
    </source>
</evidence>
<reference evidence="13" key="3">
    <citation type="submission" date="2025-09" db="UniProtKB">
        <authorList>
            <consortium name="Ensembl"/>
        </authorList>
    </citation>
    <scope>IDENTIFICATION</scope>
</reference>
<keyword evidence="6" id="KW-0915">Sodium</keyword>
<evidence type="ECO:0000256" key="10">
    <source>
        <dbReference type="ARBA" id="ARBA00023303"/>
    </source>
</evidence>
<accession>A0A3P8SWF3</accession>
<evidence type="ECO:0000256" key="6">
    <source>
        <dbReference type="ARBA" id="ARBA00023053"/>
    </source>
</evidence>
<dbReference type="Ensembl" id="ENSAPET00000016985.1">
    <property type="protein sequence ID" value="ENSAPEP00000016528.1"/>
    <property type="gene ID" value="ENSAPEG00000011810.1"/>
</dbReference>
<feature type="transmembrane region" description="Helical" evidence="12">
    <location>
        <begin position="35"/>
        <end position="59"/>
    </location>
</feature>
<evidence type="ECO:0000256" key="3">
    <source>
        <dbReference type="ARBA" id="ARBA00022461"/>
    </source>
</evidence>
<dbReference type="Pfam" id="PF00858">
    <property type="entry name" value="ASC"/>
    <property type="match status" value="1"/>
</dbReference>
<proteinExistence type="inferred from homology"/>
<evidence type="ECO:0000313" key="13">
    <source>
        <dbReference type="Ensembl" id="ENSAPEP00000016528.1"/>
    </source>
</evidence>